<proteinExistence type="predicted"/>
<name>A0ABR4CXK8_9HELO</name>
<sequence>MINPEGDGLDPVVDTERVPPLSSSTRSATRCNTWIAKAMFVGLVILQRPSISPEKKTSTDSLVAENSTRADRSVAGGIDAQNVQVLAPN</sequence>
<keyword evidence="3" id="KW-1185">Reference proteome</keyword>
<dbReference type="Proteomes" id="UP001595075">
    <property type="component" value="Unassembled WGS sequence"/>
</dbReference>
<evidence type="ECO:0000313" key="3">
    <source>
        <dbReference type="Proteomes" id="UP001595075"/>
    </source>
</evidence>
<reference evidence="2 3" key="1">
    <citation type="journal article" date="2024" name="Commun. Biol.">
        <title>Comparative genomic analysis of thermophilic fungi reveals convergent evolutionary adaptations and gene losses.</title>
        <authorList>
            <person name="Steindorff A.S."/>
            <person name="Aguilar-Pontes M.V."/>
            <person name="Robinson A.J."/>
            <person name="Andreopoulos B."/>
            <person name="LaButti K."/>
            <person name="Kuo A."/>
            <person name="Mondo S."/>
            <person name="Riley R."/>
            <person name="Otillar R."/>
            <person name="Haridas S."/>
            <person name="Lipzen A."/>
            <person name="Grimwood J."/>
            <person name="Schmutz J."/>
            <person name="Clum A."/>
            <person name="Reid I.D."/>
            <person name="Moisan M.C."/>
            <person name="Butler G."/>
            <person name="Nguyen T.T.M."/>
            <person name="Dewar K."/>
            <person name="Conant G."/>
            <person name="Drula E."/>
            <person name="Henrissat B."/>
            <person name="Hansel C."/>
            <person name="Singer S."/>
            <person name="Hutchinson M.I."/>
            <person name="de Vries R.P."/>
            <person name="Natvig D.O."/>
            <person name="Powell A.J."/>
            <person name="Tsang A."/>
            <person name="Grigoriev I.V."/>
        </authorList>
    </citation>
    <scope>NUCLEOTIDE SEQUENCE [LARGE SCALE GENOMIC DNA]</scope>
    <source>
        <strain evidence="2 3">CBS 494.80</strain>
    </source>
</reference>
<protein>
    <submittedName>
        <fullName evidence="2">Uncharacterized protein</fullName>
    </submittedName>
</protein>
<feature type="region of interest" description="Disordered" evidence="1">
    <location>
        <begin position="1"/>
        <end position="26"/>
    </location>
</feature>
<comment type="caution">
    <text evidence="2">The sequence shown here is derived from an EMBL/GenBank/DDBJ whole genome shotgun (WGS) entry which is preliminary data.</text>
</comment>
<accession>A0ABR4CXK8</accession>
<evidence type="ECO:0000256" key="1">
    <source>
        <dbReference type="SAM" id="MobiDB-lite"/>
    </source>
</evidence>
<evidence type="ECO:0000313" key="2">
    <source>
        <dbReference type="EMBL" id="KAL2074563.1"/>
    </source>
</evidence>
<gene>
    <name evidence="2" type="ORF">VTL71DRAFT_8341</name>
</gene>
<dbReference type="EMBL" id="JAZHXI010000002">
    <property type="protein sequence ID" value="KAL2074563.1"/>
    <property type="molecule type" value="Genomic_DNA"/>
</dbReference>
<organism evidence="2 3">
    <name type="scientific">Oculimacula yallundae</name>
    <dbReference type="NCBI Taxonomy" id="86028"/>
    <lineage>
        <taxon>Eukaryota</taxon>
        <taxon>Fungi</taxon>
        <taxon>Dikarya</taxon>
        <taxon>Ascomycota</taxon>
        <taxon>Pezizomycotina</taxon>
        <taxon>Leotiomycetes</taxon>
        <taxon>Helotiales</taxon>
        <taxon>Ploettnerulaceae</taxon>
        <taxon>Oculimacula</taxon>
    </lineage>
</organism>
<feature type="non-terminal residue" evidence="2">
    <location>
        <position position="89"/>
    </location>
</feature>